<evidence type="ECO:0000256" key="10">
    <source>
        <dbReference type="ARBA" id="ARBA00023128"/>
    </source>
</evidence>
<feature type="compositionally biased region" description="Acidic residues" evidence="18">
    <location>
        <begin position="506"/>
        <end position="515"/>
    </location>
</feature>
<evidence type="ECO:0000256" key="6">
    <source>
        <dbReference type="ARBA" id="ARBA00022553"/>
    </source>
</evidence>
<dbReference type="PANTHER" id="PTHR15489:SF2">
    <property type="entry name" value="CASP8-ASSOCIATED PROTEIN 2"/>
    <property type="match status" value="1"/>
</dbReference>
<keyword evidence="11" id="KW-0010">Activator</keyword>
<feature type="coiled-coil region" evidence="17">
    <location>
        <begin position="79"/>
        <end position="145"/>
    </location>
</feature>
<reference evidence="19" key="1">
    <citation type="submission" date="2019-06" db="EMBL/GenBank/DDBJ databases">
        <authorList>
            <consortium name="Wellcome Sanger Institute Data Sharing"/>
        </authorList>
    </citation>
    <scope>NUCLEOTIDE SEQUENCE [LARGE SCALE GENOMIC DNA]</scope>
</reference>
<dbReference type="PANTHER" id="PTHR15489">
    <property type="entry name" value="CASPASE 8 ASSOCIATED PROTEIN 2"/>
    <property type="match status" value="1"/>
</dbReference>
<feature type="compositionally biased region" description="Basic and acidic residues" evidence="18">
    <location>
        <begin position="375"/>
        <end position="452"/>
    </location>
</feature>
<keyword evidence="13" id="KW-0539">Nucleus</keyword>
<evidence type="ECO:0000313" key="19">
    <source>
        <dbReference type="Ensembl" id="ENSSFAP00005034706.1"/>
    </source>
</evidence>
<dbReference type="Gene3D" id="1.10.10.60">
    <property type="entry name" value="Homeodomain-like"/>
    <property type="match status" value="1"/>
</dbReference>
<feature type="compositionally biased region" description="Low complexity" evidence="18">
    <location>
        <begin position="910"/>
        <end position="920"/>
    </location>
</feature>
<evidence type="ECO:0000256" key="13">
    <source>
        <dbReference type="ARBA" id="ARBA00023242"/>
    </source>
</evidence>
<feature type="compositionally biased region" description="Basic and acidic residues" evidence="18">
    <location>
        <begin position="292"/>
        <end position="310"/>
    </location>
</feature>
<evidence type="ECO:0000256" key="12">
    <source>
        <dbReference type="ARBA" id="ARBA00023163"/>
    </source>
</evidence>
<feature type="compositionally biased region" description="Basic and acidic residues" evidence="18">
    <location>
        <begin position="1018"/>
        <end position="1029"/>
    </location>
</feature>
<evidence type="ECO:0000256" key="2">
    <source>
        <dbReference type="ARBA" id="ARBA00004322"/>
    </source>
</evidence>
<gene>
    <name evidence="19" type="primary">casp8ap2</name>
</gene>
<dbReference type="FunCoup" id="A0A672HZA0">
    <property type="interactions" value="1418"/>
</dbReference>
<evidence type="ECO:0000256" key="8">
    <source>
        <dbReference type="ARBA" id="ARBA00022990"/>
    </source>
</evidence>
<feature type="compositionally biased region" description="Basic and acidic residues" evidence="18">
    <location>
        <begin position="488"/>
        <end position="504"/>
    </location>
</feature>
<feature type="compositionally biased region" description="Basic residues" evidence="18">
    <location>
        <begin position="1681"/>
        <end position="1697"/>
    </location>
</feature>
<sequence>RSSGAVEEPLRPLQDGPHLSPGASEDSVDIYDGLDVGVTGTSCDRVLPESPRVAARLRESMDLYEELVTEEERCKEASYAELKSRFEAAQSQIEELRARLEQMETQNSGLTSENCCLKKNLSSLLQTARQEVKRKDAEILRLSQRYVSSSSASARTLERGQFVRLERSLCLSLLCSFVRPRFSLQDPHQSQRASTVTSSSKPPPPPPGPAPAAPPLPPRPPGDPAQTCRREGTETTGAPKPSSHAPPRRDCEAADRLTPRCREDKQSEKDSETPARRPRGASERPGPASEQIRSHRAEGRRQGEVSDGETKTSSPDASHRSQSDKKASSSSRERRHDKSRSESDRGAPRGSKDVHSREREERTSRTGDKHRRGSRHAERHSDPAKERKDPRDRNHQRREDRRREDDGQQRPKLDSQTESGRERDKRRNKEDKREKTVKTFPRESADGRKPGGEENSPSRKLCFMETLNLTLSPIKKPAPASGGGQEAEGGRTPDGDGDPPRLEDMCVIDEADVSESEAGLAEASNSALNGQEGGLGPRRSPDTAEPEVPVLPGPEPQDSPSCQGGRGLQHHQDQVRTDSESRADGAESEDGDPTESGQRTSRKLQSADCGESSGPPAAVEDPMVLRPGPVPQSSSQDSPRQLAVPPPPAEGSAAEDTSLRTSPDQEARSPAPPQDSPQKPCPPPAPPQDSPQKPCPPPVPPQDSPQKPCPPPVPPQDSPQKPCPPPVPPQDSPVEPRPPPVPPQDAPEEPRPPPVPPQDSPQKPCPPPVPPQDAPEEPRPPPVPPQDAPQKPCPPPVPPQDAPQKPCPPPVPPQDAPQKPCPPPVPPQDAPQKPCPPPVPPQDAPQEPHPPALEDQSSNRLDSSQNAAAVPGTLSLDSLPQDGLSLSEAILALAQEDSGESPAEPGSSAGRVGPPRGVGVSEEKLPERLSRLNVTPKKSFSPGKRQEASGSGPFLHDEDSMMRTLNGLKRIPDAISPLRSPVHGAKRTLSHLHGKPGHVKSLQKGTSVSLSLSATADISKKLDVNKENKYPGSPANRDAPNLPDKASDPSSGLSDTELEEGEIVSEPDEAPAGSPAPAAKRAKLAPPVKSKASPKSVLKRTRDERASKESRDTAAGSTPSPKSRFKTVRPAATKASFSTIDDIMETFKLVRTEIRKKYMKLHKTFPKKSFYGVMDNFQESFVDFVDGAQFGAICSHSADLKSKLKKLITSVFSKVSNNGIVKRIFEQQAVDMKQKLWDFVDAQVNYLFREIDATLQGLCRPSQSNDKRPGRQDKPPRSPTRKPHCQQTEAPCAAFSLNPARPCTYKKGLGSRGKDIRITEREGKAESNPPNDAAEFLPPKKLSTPEKSRSVAVSQNGLLVDKTDFQLLTEQQASSLTFNLVRDSQMGEIFKCLLQGSDLLESGGDNGAWTLASPRKDGERFVSVATPTKFDSPSKLFSPTKLDTPTKLVAAWASISPRRLSSPRLKDPVHLNPALFDESCMLELPSDTAVQPQKSFSILTEDLAVSLTIPSPLKSDSHLSFLQPSGAGMHLVSTPDSVISAHISEDALMDGEDATEQDIHLALDTDNSSCDPSSSSGASSPLATPFVFNPDKPMQALVMEKSNDHFIVKIRQANGEAQHEEQDVTALESREHQEHDGTALESQRHQERDGMALESREHQEHDGTALESREHQEHDGTTNHNKSRKRKKHQKKSKAKRSKDEESRKDKESPSSLASLSPNSLSAKNVVRKKGEVVIAWTRDEDRAILIALKTEGASRETFSALSERLHKPSEQVAHRFHQLMKLFRKMDS</sequence>
<evidence type="ECO:0000256" key="16">
    <source>
        <dbReference type="ARBA" id="ARBA00078515"/>
    </source>
</evidence>
<dbReference type="Proteomes" id="UP000472267">
    <property type="component" value="Chromosome 15"/>
</dbReference>
<dbReference type="GO" id="GO:0008625">
    <property type="term" value="P:extrinsic apoptotic signaling pathway via death domain receptors"/>
    <property type="evidence" value="ECO:0007669"/>
    <property type="project" value="TreeGrafter"/>
</dbReference>
<dbReference type="InterPro" id="IPR039674">
    <property type="entry name" value="FLASH"/>
</dbReference>
<dbReference type="GO" id="GO:0016605">
    <property type="term" value="C:PML body"/>
    <property type="evidence" value="ECO:0007669"/>
    <property type="project" value="UniProtKB-SubCell"/>
</dbReference>
<feature type="compositionally biased region" description="Low complexity" evidence="18">
    <location>
        <begin position="1075"/>
        <end position="1089"/>
    </location>
</feature>
<feature type="compositionally biased region" description="Pro residues" evidence="18">
    <location>
        <begin position="780"/>
        <end position="851"/>
    </location>
</feature>
<proteinExistence type="predicted"/>
<feature type="compositionally biased region" description="Basic and acidic residues" evidence="18">
    <location>
        <begin position="317"/>
        <end position="367"/>
    </location>
</feature>
<feature type="compositionally biased region" description="Polar residues" evidence="18">
    <location>
        <begin position="855"/>
        <end position="867"/>
    </location>
</feature>
<dbReference type="InterPro" id="IPR009057">
    <property type="entry name" value="Homeodomain-like_sf"/>
</dbReference>
<feature type="region of interest" description="Disordered" evidence="18">
    <location>
        <begin position="1259"/>
        <end position="1288"/>
    </location>
</feature>
<feature type="compositionally biased region" description="Basic and acidic residues" evidence="18">
    <location>
        <begin position="1698"/>
        <end position="1709"/>
    </location>
</feature>
<keyword evidence="12" id="KW-0804">Transcription</keyword>
<name>A0A672HZA0_SALFA</name>
<evidence type="ECO:0000256" key="7">
    <source>
        <dbReference type="ARBA" id="ARBA00022703"/>
    </source>
</evidence>
<feature type="compositionally biased region" description="Basic residues" evidence="18">
    <location>
        <begin position="984"/>
        <end position="998"/>
    </location>
</feature>
<feature type="compositionally biased region" description="Polar residues" evidence="18">
    <location>
        <begin position="1003"/>
        <end position="1016"/>
    </location>
</feature>
<organism evidence="19 20">
    <name type="scientific">Salarias fasciatus</name>
    <name type="common">Jewelled blenny</name>
    <name type="synonym">Blennius fasciatus</name>
    <dbReference type="NCBI Taxonomy" id="181472"/>
    <lineage>
        <taxon>Eukaryota</taxon>
        <taxon>Metazoa</taxon>
        <taxon>Chordata</taxon>
        <taxon>Craniata</taxon>
        <taxon>Vertebrata</taxon>
        <taxon>Euteleostomi</taxon>
        <taxon>Actinopterygii</taxon>
        <taxon>Neopterygii</taxon>
        <taxon>Teleostei</taxon>
        <taxon>Neoteleostei</taxon>
        <taxon>Acanthomorphata</taxon>
        <taxon>Ovalentaria</taxon>
        <taxon>Blenniimorphae</taxon>
        <taxon>Blenniiformes</taxon>
        <taxon>Blennioidei</taxon>
        <taxon>Blenniidae</taxon>
        <taxon>Salariinae</taxon>
        <taxon>Salarias</taxon>
    </lineage>
</organism>
<feature type="region of interest" description="Disordered" evidence="18">
    <location>
        <begin position="1314"/>
        <end position="1346"/>
    </location>
</feature>
<protein>
    <recommendedName>
        <fullName evidence="15">CASP8-associated protein 2</fullName>
    </recommendedName>
    <alternativeName>
        <fullName evidence="16">FLICE-associated huge protein</fullName>
    </alternativeName>
</protein>
<feature type="compositionally biased region" description="Pro residues" evidence="18">
    <location>
        <begin position="201"/>
        <end position="223"/>
    </location>
</feature>
<feature type="region of interest" description="Disordered" evidence="18">
    <location>
        <begin position="1614"/>
        <end position="1718"/>
    </location>
</feature>
<keyword evidence="7" id="KW-0053">Apoptosis</keyword>
<dbReference type="InParanoid" id="A0A672HZA0"/>
<feature type="compositionally biased region" description="Pro residues" evidence="18">
    <location>
        <begin position="752"/>
        <end position="773"/>
    </location>
</feature>
<reference evidence="19" key="3">
    <citation type="submission" date="2025-09" db="UniProtKB">
        <authorList>
            <consortium name="Ensembl"/>
        </authorList>
    </citation>
    <scope>IDENTIFICATION</scope>
</reference>
<evidence type="ECO:0000256" key="11">
    <source>
        <dbReference type="ARBA" id="ARBA00023159"/>
    </source>
</evidence>
<dbReference type="FunFam" id="1.10.10.60:FF:000265">
    <property type="entry name" value="CASP8-associated protein 2 isoform X1"/>
    <property type="match status" value="1"/>
</dbReference>
<keyword evidence="17" id="KW-0175">Coiled coil</keyword>
<evidence type="ECO:0000256" key="9">
    <source>
        <dbReference type="ARBA" id="ARBA00023015"/>
    </source>
</evidence>
<evidence type="ECO:0000256" key="3">
    <source>
        <dbReference type="ARBA" id="ARBA00004496"/>
    </source>
</evidence>
<feature type="compositionally biased region" description="Acidic residues" evidence="18">
    <location>
        <begin position="1056"/>
        <end position="1069"/>
    </location>
</feature>
<feature type="compositionally biased region" description="Basic and acidic residues" evidence="18">
    <location>
        <begin position="1314"/>
        <end position="1325"/>
    </location>
</feature>
<feature type="compositionally biased region" description="Basic and acidic residues" evidence="18">
    <location>
        <begin position="1265"/>
        <end position="1276"/>
    </location>
</feature>
<feature type="compositionally biased region" description="Pro residues" evidence="18">
    <location>
        <begin position="670"/>
        <end position="745"/>
    </location>
</feature>
<dbReference type="Pfam" id="PF21227">
    <property type="entry name" value="Myb_DNA-binding_7"/>
    <property type="match status" value="1"/>
</dbReference>
<keyword evidence="20" id="KW-1185">Reference proteome</keyword>
<feature type="compositionally biased region" description="Basic and acidic residues" evidence="18">
    <location>
        <begin position="1100"/>
        <end position="1112"/>
    </location>
</feature>
<dbReference type="GO" id="GO:0005739">
    <property type="term" value="C:mitochondrion"/>
    <property type="evidence" value="ECO:0007669"/>
    <property type="project" value="UniProtKB-SubCell"/>
</dbReference>
<keyword evidence="6" id="KW-0597">Phosphoprotein</keyword>
<evidence type="ECO:0000256" key="18">
    <source>
        <dbReference type="SAM" id="MobiDB-lite"/>
    </source>
</evidence>
<dbReference type="GO" id="GO:0036337">
    <property type="term" value="P:Fas signaling pathway"/>
    <property type="evidence" value="ECO:0007669"/>
    <property type="project" value="TreeGrafter"/>
</dbReference>
<feature type="region of interest" description="Disordered" evidence="18">
    <location>
        <begin position="1"/>
        <end position="30"/>
    </location>
</feature>
<evidence type="ECO:0000256" key="1">
    <source>
        <dbReference type="ARBA" id="ARBA00004173"/>
    </source>
</evidence>
<keyword evidence="14" id="KW-0131">Cell cycle</keyword>
<feature type="compositionally biased region" description="Basic and acidic residues" evidence="18">
    <location>
        <begin position="921"/>
        <end position="930"/>
    </location>
</feature>
<comment type="subcellular location">
    <subcellularLocation>
        <location evidence="3">Cytoplasm</location>
    </subcellularLocation>
    <subcellularLocation>
        <location evidence="1">Mitochondrion</location>
    </subcellularLocation>
    <subcellularLocation>
        <location evidence="2">Nucleus</location>
        <location evidence="2">PML body</location>
    </subcellularLocation>
</comment>
<evidence type="ECO:0000256" key="17">
    <source>
        <dbReference type="SAM" id="Coils"/>
    </source>
</evidence>
<feature type="compositionally biased region" description="Polar residues" evidence="18">
    <location>
        <begin position="186"/>
        <end position="200"/>
    </location>
</feature>
<keyword evidence="5" id="KW-0678">Repressor</keyword>
<feature type="compositionally biased region" description="Low complexity" evidence="18">
    <location>
        <begin position="1568"/>
        <end position="1580"/>
    </location>
</feature>
<dbReference type="OMA" id="DAPQKPC"/>
<keyword evidence="8" id="KW-0007">Acetylation</keyword>
<feature type="compositionally biased region" description="Basic and acidic residues" evidence="18">
    <location>
        <begin position="570"/>
        <end position="585"/>
    </location>
</feature>
<evidence type="ECO:0000313" key="20">
    <source>
        <dbReference type="Proteomes" id="UP000472267"/>
    </source>
</evidence>
<keyword evidence="10" id="KW-0496">Mitochondrion</keyword>
<evidence type="ECO:0000256" key="14">
    <source>
        <dbReference type="ARBA" id="ARBA00023306"/>
    </source>
</evidence>
<feature type="region of interest" description="Disordered" evidence="18">
    <location>
        <begin position="1564"/>
        <end position="1587"/>
    </location>
</feature>
<dbReference type="Ensembl" id="ENSSFAT00005036012.1">
    <property type="protein sequence ID" value="ENSSFAP00005034706.1"/>
    <property type="gene ID" value="ENSSFAG00005017608.1"/>
</dbReference>
<reference evidence="19" key="2">
    <citation type="submission" date="2025-08" db="UniProtKB">
        <authorList>
            <consortium name="Ensembl"/>
        </authorList>
    </citation>
    <scope>IDENTIFICATION</scope>
</reference>
<feature type="region of interest" description="Disordered" evidence="18">
    <location>
        <begin position="184"/>
        <end position="1129"/>
    </location>
</feature>
<dbReference type="SUPFAM" id="SSF46689">
    <property type="entry name" value="Homeodomain-like"/>
    <property type="match status" value="1"/>
</dbReference>
<feature type="compositionally biased region" description="Basic and acidic residues" evidence="18">
    <location>
        <begin position="1617"/>
        <end position="1677"/>
    </location>
</feature>
<keyword evidence="4" id="KW-0963">Cytoplasm</keyword>
<evidence type="ECO:0000256" key="4">
    <source>
        <dbReference type="ARBA" id="ARBA00022490"/>
    </source>
</evidence>
<accession>A0A672HZA0</accession>
<dbReference type="GO" id="GO:0003714">
    <property type="term" value="F:transcription corepressor activity"/>
    <property type="evidence" value="ECO:0007669"/>
    <property type="project" value="TreeGrafter"/>
</dbReference>
<feature type="compositionally biased region" description="Basic and acidic residues" evidence="18">
    <location>
        <begin position="247"/>
        <end position="275"/>
    </location>
</feature>
<evidence type="ECO:0000256" key="5">
    <source>
        <dbReference type="ARBA" id="ARBA00022491"/>
    </source>
</evidence>
<keyword evidence="9" id="KW-0805">Transcription regulation</keyword>
<evidence type="ECO:0000256" key="15">
    <source>
        <dbReference type="ARBA" id="ARBA00069865"/>
    </source>
</evidence>